<evidence type="ECO:0000256" key="4">
    <source>
        <dbReference type="ARBA" id="ARBA00022989"/>
    </source>
</evidence>
<comment type="catalytic activity">
    <reaction evidence="8">
        <text>fluoride(in) = fluoride(out)</text>
        <dbReference type="Rhea" id="RHEA:76159"/>
        <dbReference type="ChEBI" id="CHEBI:17051"/>
    </reaction>
    <physiologicalReaction direction="left-to-right" evidence="8">
        <dbReference type="Rhea" id="RHEA:76160"/>
    </physiologicalReaction>
</comment>
<keyword evidence="10" id="KW-0915">Sodium</keyword>
<evidence type="ECO:0000256" key="3">
    <source>
        <dbReference type="ARBA" id="ARBA00022692"/>
    </source>
</evidence>
<evidence type="ECO:0000256" key="1">
    <source>
        <dbReference type="ARBA" id="ARBA00004651"/>
    </source>
</evidence>
<comment type="subcellular location">
    <subcellularLocation>
        <location evidence="1 10">Cell membrane</location>
        <topology evidence="1 10">Multi-pass membrane protein</topology>
    </subcellularLocation>
</comment>
<evidence type="ECO:0000256" key="2">
    <source>
        <dbReference type="ARBA" id="ARBA00022475"/>
    </source>
</evidence>
<keyword evidence="10" id="KW-0406">Ion transport</keyword>
<evidence type="ECO:0000256" key="8">
    <source>
        <dbReference type="ARBA" id="ARBA00035585"/>
    </source>
</evidence>
<comment type="activity regulation">
    <text evidence="10">Na(+) is not transported, but it plays an essential structural role and its presence is essential for fluoride channel function.</text>
</comment>
<dbReference type="EMBL" id="CP018906">
    <property type="protein sequence ID" value="AQW21565.1"/>
    <property type="molecule type" value="Genomic_DNA"/>
</dbReference>
<keyword evidence="5 10" id="KW-0472">Membrane</keyword>
<dbReference type="GO" id="GO:0046872">
    <property type="term" value="F:metal ion binding"/>
    <property type="evidence" value="ECO:0007669"/>
    <property type="project" value="UniProtKB-KW"/>
</dbReference>
<keyword evidence="4 10" id="KW-1133">Transmembrane helix</keyword>
<dbReference type="HAMAP" id="MF_00454">
    <property type="entry name" value="FluC"/>
    <property type="match status" value="1"/>
</dbReference>
<dbReference type="GO" id="GO:0005886">
    <property type="term" value="C:plasma membrane"/>
    <property type="evidence" value="ECO:0007669"/>
    <property type="project" value="UniProtKB-SubCell"/>
</dbReference>
<dbReference type="KEGG" id="lcu:PL11_006280"/>
<evidence type="ECO:0000256" key="10">
    <source>
        <dbReference type="HAMAP-Rule" id="MF_00454"/>
    </source>
</evidence>
<feature type="binding site" evidence="10">
    <location>
        <position position="71"/>
    </location>
    <ligand>
        <name>Na(+)</name>
        <dbReference type="ChEBI" id="CHEBI:29101"/>
        <note>structural</note>
    </ligand>
</feature>
<feature type="binding site" evidence="10">
    <location>
        <position position="74"/>
    </location>
    <ligand>
        <name>Na(+)</name>
        <dbReference type="ChEBI" id="CHEBI:29101"/>
        <note>structural</note>
    </ligand>
</feature>
<dbReference type="RefSeq" id="WP_035168107.1">
    <property type="nucleotide sequence ID" value="NZ_CP018906.1"/>
</dbReference>
<feature type="transmembrane region" description="Helical" evidence="10">
    <location>
        <begin position="32"/>
        <end position="51"/>
    </location>
</feature>
<name>A0A1S6QIY3_9LACO</name>
<evidence type="ECO:0000256" key="5">
    <source>
        <dbReference type="ARBA" id="ARBA00023136"/>
    </source>
</evidence>
<dbReference type="Proteomes" id="UP000030361">
    <property type="component" value="Chromosome"/>
</dbReference>
<keyword evidence="10" id="KW-0479">Metal-binding</keyword>
<organism evidence="11 12">
    <name type="scientific">Lentilactobacillus curieae</name>
    <dbReference type="NCBI Taxonomy" id="1138822"/>
    <lineage>
        <taxon>Bacteria</taxon>
        <taxon>Bacillati</taxon>
        <taxon>Bacillota</taxon>
        <taxon>Bacilli</taxon>
        <taxon>Lactobacillales</taxon>
        <taxon>Lactobacillaceae</taxon>
        <taxon>Lentilactobacillus</taxon>
    </lineage>
</organism>
<evidence type="ECO:0000256" key="6">
    <source>
        <dbReference type="ARBA" id="ARBA00023303"/>
    </source>
</evidence>
<keyword evidence="6 10" id="KW-0407">Ion channel</keyword>
<comment type="similarity">
    <text evidence="7 10">Belongs to the fluoride channel Fluc/FEX (TC 1.A.43) family.</text>
</comment>
<dbReference type="OrthoDB" id="9799631at2"/>
<evidence type="ECO:0000313" key="11">
    <source>
        <dbReference type="EMBL" id="AQW21565.1"/>
    </source>
</evidence>
<dbReference type="PANTHER" id="PTHR28259">
    <property type="entry name" value="FLUORIDE EXPORT PROTEIN 1-RELATED"/>
    <property type="match status" value="1"/>
</dbReference>
<sequence length="130" mass="13743">MDELLIAIFAILGGMARFGVDAIIPTTTFPLATVIINLIGCFVLALINNTLAVSERFPAQLTLALGTGMIGAFTTFSTFTVEIIKLLQSHEVVTAGMYLLVSIIGGIFLAYLGSILGKKITTLKAGGNHR</sequence>
<keyword evidence="12" id="KW-1185">Reference proteome</keyword>
<dbReference type="Pfam" id="PF02537">
    <property type="entry name" value="CRCB"/>
    <property type="match status" value="1"/>
</dbReference>
<feature type="transmembrane region" description="Helical" evidence="10">
    <location>
        <begin position="63"/>
        <end position="84"/>
    </location>
</feature>
<protein>
    <recommendedName>
        <fullName evidence="10">Fluoride-specific ion channel FluC</fullName>
    </recommendedName>
</protein>
<keyword evidence="2 10" id="KW-1003">Cell membrane</keyword>
<proteinExistence type="inferred from homology"/>
<dbReference type="GO" id="GO:0140114">
    <property type="term" value="P:cellular detoxification of fluoride"/>
    <property type="evidence" value="ECO:0007669"/>
    <property type="project" value="UniProtKB-UniRule"/>
</dbReference>
<gene>
    <name evidence="10" type="primary">fluC</name>
    <name evidence="10" type="synonym">crcB</name>
    <name evidence="11" type="ORF">PL11_006280</name>
</gene>
<dbReference type="GO" id="GO:0062054">
    <property type="term" value="F:fluoride channel activity"/>
    <property type="evidence" value="ECO:0007669"/>
    <property type="project" value="UniProtKB-UniRule"/>
</dbReference>
<reference evidence="11 12" key="1">
    <citation type="journal article" date="2015" name="Genome Announc.">
        <title>Genome Sequence of Lactobacillus curieae CCTCC M 2011381T, a Novel Producer of Gamma-aminobutyric Acid.</title>
        <authorList>
            <person name="Wang Y."/>
            <person name="Wang Y."/>
            <person name="Lang C."/>
            <person name="Wei D."/>
            <person name="Xu P."/>
            <person name="Xie J."/>
        </authorList>
    </citation>
    <scope>NUCLEOTIDE SEQUENCE [LARGE SCALE GENOMIC DNA]</scope>
    <source>
        <strain evidence="11 12">CCTCC M 2011381</strain>
    </source>
</reference>
<dbReference type="PANTHER" id="PTHR28259:SF1">
    <property type="entry name" value="FLUORIDE EXPORT PROTEIN 1-RELATED"/>
    <property type="match status" value="1"/>
</dbReference>
<dbReference type="InterPro" id="IPR003691">
    <property type="entry name" value="FluC"/>
</dbReference>
<evidence type="ECO:0000256" key="7">
    <source>
        <dbReference type="ARBA" id="ARBA00035120"/>
    </source>
</evidence>
<keyword evidence="10" id="KW-0813">Transport</keyword>
<accession>A0A1S6QIY3</accession>
<dbReference type="eggNOG" id="COG0239">
    <property type="taxonomic scope" value="Bacteria"/>
</dbReference>
<keyword evidence="3 10" id="KW-0812">Transmembrane</keyword>
<dbReference type="AlphaFoldDB" id="A0A1S6QIY3"/>
<comment type="function">
    <text evidence="9 10">Fluoride-specific ion channel. Important for reducing fluoride concentration in the cell, thus reducing its toxicity.</text>
</comment>
<evidence type="ECO:0000256" key="9">
    <source>
        <dbReference type="ARBA" id="ARBA00049940"/>
    </source>
</evidence>
<evidence type="ECO:0000313" key="12">
    <source>
        <dbReference type="Proteomes" id="UP000030361"/>
    </source>
</evidence>
<feature type="transmembrane region" description="Helical" evidence="10">
    <location>
        <begin position="96"/>
        <end position="116"/>
    </location>
</feature>